<feature type="region of interest" description="Disordered" evidence="1">
    <location>
        <begin position="264"/>
        <end position="300"/>
    </location>
</feature>
<dbReference type="AlphaFoldDB" id="A0A5C3KB76"/>
<name>A0A5C3KB76_COPMA</name>
<evidence type="ECO:0000313" key="2">
    <source>
        <dbReference type="EMBL" id="TFK17164.1"/>
    </source>
</evidence>
<reference evidence="2 3" key="1">
    <citation type="journal article" date="2019" name="Nat. Ecol. Evol.">
        <title>Megaphylogeny resolves global patterns of mushroom evolution.</title>
        <authorList>
            <person name="Varga T."/>
            <person name="Krizsan K."/>
            <person name="Foldi C."/>
            <person name="Dima B."/>
            <person name="Sanchez-Garcia M."/>
            <person name="Sanchez-Ramirez S."/>
            <person name="Szollosi G.J."/>
            <person name="Szarkandi J.G."/>
            <person name="Papp V."/>
            <person name="Albert L."/>
            <person name="Andreopoulos W."/>
            <person name="Angelini C."/>
            <person name="Antonin V."/>
            <person name="Barry K.W."/>
            <person name="Bougher N.L."/>
            <person name="Buchanan P."/>
            <person name="Buyck B."/>
            <person name="Bense V."/>
            <person name="Catcheside P."/>
            <person name="Chovatia M."/>
            <person name="Cooper J."/>
            <person name="Damon W."/>
            <person name="Desjardin D."/>
            <person name="Finy P."/>
            <person name="Geml J."/>
            <person name="Haridas S."/>
            <person name="Hughes K."/>
            <person name="Justo A."/>
            <person name="Karasinski D."/>
            <person name="Kautmanova I."/>
            <person name="Kiss B."/>
            <person name="Kocsube S."/>
            <person name="Kotiranta H."/>
            <person name="LaButti K.M."/>
            <person name="Lechner B.E."/>
            <person name="Liimatainen K."/>
            <person name="Lipzen A."/>
            <person name="Lukacs Z."/>
            <person name="Mihaltcheva S."/>
            <person name="Morgado L.N."/>
            <person name="Niskanen T."/>
            <person name="Noordeloos M.E."/>
            <person name="Ohm R.A."/>
            <person name="Ortiz-Santana B."/>
            <person name="Ovrebo C."/>
            <person name="Racz N."/>
            <person name="Riley R."/>
            <person name="Savchenko A."/>
            <person name="Shiryaev A."/>
            <person name="Soop K."/>
            <person name="Spirin V."/>
            <person name="Szebenyi C."/>
            <person name="Tomsovsky M."/>
            <person name="Tulloss R.E."/>
            <person name="Uehling J."/>
            <person name="Grigoriev I.V."/>
            <person name="Vagvolgyi C."/>
            <person name="Papp T."/>
            <person name="Martin F.M."/>
            <person name="Miettinen O."/>
            <person name="Hibbett D.S."/>
            <person name="Nagy L.G."/>
        </authorList>
    </citation>
    <scope>NUCLEOTIDE SEQUENCE [LARGE SCALE GENOMIC DNA]</scope>
    <source>
        <strain evidence="2 3">CBS 121175</strain>
    </source>
</reference>
<dbReference type="Proteomes" id="UP000307440">
    <property type="component" value="Unassembled WGS sequence"/>
</dbReference>
<organism evidence="2 3">
    <name type="scientific">Coprinopsis marcescibilis</name>
    <name type="common">Agaric fungus</name>
    <name type="synonym">Psathyrella marcescibilis</name>
    <dbReference type="NCBI Taxonomy" id="230819"/>
    <lineage>
        <taxon>Eukaryota</taxon>
        <taxon>Fungi</taxon>
        <taxon>Dikarya</taxon>
        <taxon>Basidiomycota</taxon>
        <taxon>Agaricomycotina</taxon>
        <taxon>Agaricomycetes</taxon>
        <taxon>Agaricomycetidae</taxon>
        <taxon>Agaricales</taxon>
        <taxon>Agaricineae</taxon>
        <taxon>Psathyrellaceae</taxon>
        <taxon>Coprinopsis</taxon>
    </lineage>
</organism>
<feature type="compositionally biased region" description="Basic and acidic residues" evidence="1">
    <location>
        <begin position="281"/>
        <end position="290"/>
    </location>
</feature>
<gene>
    <name evidence="2" type="ORF">FA15DRAFT_358911</name>
</gene>
<keyword evidence="3" id="KW-1185">Reference proteome</keyword>
<accession>A0A5C3KB76</accession>
<proteinExistence type="predicted"/>
<protein>
    <submittedName>
        <fullName evidence="2">Uncharacterized protein</fullName>
    </submittedName>
</protein>
<evidence type="ECO:0000313" key="3">
    <source>
        <dbReference type="Proteomes" id="UP000307440"/>
    </source>
</evidence>
<evidence type="ECO:0000256" key="1">
    <source>
        <dbReference type="SAM" id="MobiDB-lite"/>
    </source>
</evidence>
<dbReference type="EMBL" id="ML210557">
    <property type="protein sequence ID" value="TFK17164.1"/>
    <property type="molecule type" value="Genomic_DNA"/>
</dbReference>
<sequence>MHIAHNLLAQVTRMFLRDQEHLSQGREVRPFALIWMLLCSTFPGTCRPLWRGFGNVVWGGVNDDSRPFLSCFQSSDLCGLDPIIRGLSVTRVVGSISATAAAACGSCQLFAFVSSFTHNLYDCGCAVVGKGWIKTRKLDLQCWEPHESNRLFLRVRTMFTFVLITTLPKVLIGVVNGTKRNETKPLTTRIPFGRIERSIRCGLQSEPHFGDGLVLGSPDCGLRTTDCCRLLLARPRFQVTLINTFTALDVLYKVGAYLDVSSLADDGETEEPSKTPATSEKATRPPEYVRCRSGLRSQWG</sequence>